<comment type="caution">
    <text evidence="1">The sequence shown here is derived from an EMBL/GenBank/DDBJ whole genome shotgun (WGS) entry which is preliminary data.</text>
</comment>
<sequence>MLSRYTDITYKNYAFESQKHSFLYCSNIKLFGALATKAIH</sequence>
<dbReference type="EMBL" id="AMEP01000055">
    <property type="protein sequence ID" value="EKY02352.1"/>
    <property type="molecule type" value="Genomic_DNA"/>
</dbReference>
<keyword evidence="2" id="KW-1185">Reference proteome</keyword>
<accession>L1NGP5</accession>
<reference evidence="1 2" key="1">
    <citation type="submission" date="2012-05" db="EMBL/GenBank/DDBJ databases">
        <authorList>
            <person name="Weinstock G."/>
            <person name="Sodergren E."/>
            <person name="Lobos E.A."/>
            <person name="Fulton L."/>
            <person name="Fulton R."/>
            <person name="Courtney L."/>
            <person name="Fronick C."/>
            <person name="O'Laughlin M."/>
            <person name="Godfrey J."/>
            <person name="Wilson R.M."/>
            <person name="Miner T."/>
            <person name="Farmer C."/>
            <person name="Delehaunty K."/>
            <person name="Cordes M."/>
            <person name="Minx P."/>
            <person name="Tomlinson C."/>
            <person name="Chen J."/>
            <person name="Wollam A."/>
            <person name="Pepin K.H."/>
            <person name="Bhonagiri V."/>
            <person name="Zhang X."/>
            <person name="Suruliraj S."/>
            <person name="Warren W."/>
            <person name="Mitreva M."/>
            <person name="Mardis E.R."/>
            <person name="Wilson R.K."/>
        </authorList>
    </citation>
    <scope>NUCLEOTIDE SEQUENCE [LARGE SCALE GENOMIC DNA]</scope>
    <source>
        <strain evidence="1 2">F0055</strain>
    </source>
</reference>
<evidence type="ECO:0000313" key="2">
    <source>
        <dbReference type="Proteomes" id="UP000010433"/>
    </source>
</evidence>
<gene>
    <name evidence="1" type="ORF">HMPREF9151_00796</name>
</gene>
<dbReference type="Proteomes" id="UP000010433">
    <property type="component" value="Unassembled WGS sequence"/>
</dbReference>
<dbReference type="AlphaFoldDB" id="L1NGP5"/>
<dbReference type="HOGENOM" id="CLU_3294506_0_0_10"/>
<organism evidence="1 2">
    <name type="scientific">Hoylesella saccharolytica F0055</name>
    <dbReference type="NCBI Taxonomy" id="1127699"/>
    <lineage>
        <taxon>Bacteria</taxon>
        <taxon>Pseudomonadati</taxon>
        <taxon>Bacteroidota</taxon>
        <taxon>Bacteroidia</taxon>
        <taxon>Bacteroidales</taxon>
        <taxon>Prevotellaceae</taxon>
        <taxon>Hoylesella</taxon>
    </lineage>
</organism>
<evidence type="ECO:0000313" key="1">
    <source>
        <dbReference type="EMBL" id="EKY02352.1"/>
    </source>
</evidence>
<name>L1NGP5_9BACT</name>
<protein>
    <submittedName>
        <fullName evidence="1">Uncharacterized protein</fullName>
    </submittedName>
</protein>
<proteinExistence type="predicted"/>